<evidence type="ECO:0000313" key="1">
    <source>
        <dbReference type="EMBL" id="OWY32010.1"/>
    </source>
</evidence>
<comment type="caution">
    <text evidence="1">The sequence shown here is derived from an EMBL/GenBank/DDBJ whole genome shotgun (WGS) entry which is preliminary data.</text>
</comment>
<accession>A0A225SMU3</accession>
<evidence type="ECO:0000313" key="2">
    <source>
        <dbReference type="Proteomes" id="UP000214747"/>
    </source>
</evidence>
<proteinExistence type="predicted"/>
<gene>
    <name evidence="1" type="ORF">CEJ45_23330</name>
</gene>
<protein>
    <submittedName>
        <fullName evidence="1">Uncharacterized protein</fullName>
    </submittedName>
</protein>
<dbReference type="Proteomes" id="UP000214747">
    <property type="component" value="Unassembled WGS sequence"/>
</dbReference>
<name>A0A225SMU3_9BURK</name>
<dbReference type="AlphaFoldDB" id="A0A225SMU3"/>
<organism evidence="1 2">
    <name type="scientific">Herbaspirillum aquaticum</name>
    <dbReference type="NCBI Taxonomy" id="568783"/>
    <lineage>
        <taxon>Bacteria</taxon>
        <taxon>Pseudomonadati</taxon>
        <taxon>Pseudomonadota</taxon>
        <taxon>Betaproteobacteria</taxon>
        <taxon>Burkholderiales</taxon>
        <taxon>Oxalobacteraceae</taxon>
        <taxon>Herbaspirillum</taxon>
    </lineage>
</organism>
<reference evidence="1 2" key="1">
    <citation type="journal article" date="2010" name="Int. J. Syst. Evol. Microbiol.">
        <title>Reclassification of Herbaspirillum putei as a later heterotypic synonym of Herbaspirillum huttiense, with the description of H. huttiense subsp. huttiense subsp. nov. and H. huttiense subsp. putei subsp. nov., comb. nov., and description of Herbaspirillum aquaticum sp. nov.</title>
        <authorList>
            <person name="Dobritsa A.P."/>
            <person name="Reddy M.C."/>
            <person name="Samadpour M."/>
        </authorList>
    </citation>
    <scope>NUCLEOTIDE SEQUENCE [LARGE SCALE GENOMIC DNA]</scope>
    <source>
        <strain evidence="1 2">IEH 4430</strain>
    </source>
</reference>
<keyword evidence="2" id="KW-1185">Reference proteome</keyword>
<sequence>MLKIVSDGNGMGTRLVMPDGTPVPGVTRIELRPIIADNKVEAVITCVGICLDIDVSGEFVQQLLTEPD</sequence>
<dbReference type="EMBL" id="NJGV01000031">
    <property type="protein sequence ID" value="OWY32010.1"/>
    <property type="molecule type" value="Genomic_DNA"/>
</dbReference>
<dbReference type="RefSeq" id="WP_088757391.1">
    <property type="nucleotide sequence ID" value="NZ_NJGV01000031.1"/>
</dbReference>